<keyword evidence="1" id="KW-1133">Transmembrane helix</keyword>
<dbReference type="HOGENOM" id="CLU_1945694_0_0_9"/>
<gene>
    <name evidence="2" type="ordered locus">GTNG_3089</name>
</gene>
<feature type="transmembrane region" description="Helical" evidence="1">
    <location>
        <begin position="12"/>
        <end position="29"/>
    </location>
</feature>
<sequence length="129" mass="14499">MPTKDKEHRSGSLFLLQPFLFLNIFKFSITSKTHQNCCLTSSLTVMIKKVFCDIESRAWIMESGICGKSFDGRVGGPLGSSPPYLGLYGEKLSSTEHSLYHPPLPSCLAIINLRLIHLCIFLVFLCIFR</sequence>
<name>A4ISY0_GEOTN</name>
<reference evidence="2 3" key="1">
    <citation type="journal article" date="2007" name="Proc. Natl. Acad. Sci. U.S.A.">
        <title>Genome and proteome of long-chain alkane degrading Geobacillus thermodenitrificans NG80-2 isolated from a deep-subsurface oil reservoir.</title>
        <authorList>
            <person name="Feng L."/>
            <person name="Wang W."/>
            <person name="Cheng J."/>
            <person name="Ren Y."/>
            <person name="Zhao G."/>
            <person name="Gao C."/>
            <person name="Tang Y."/>
            <person name="Liu X."/>
            <person name="Han W."/>
            <person name="Peng X."/>
            <person name="Liu R."/>
            <person name="Wang L."/>
        </authorList>
    </citation>
    <scope>NUCLEOTIDE SEQUENCE [LARGE SCALE GENOMIC DNA]</scope>
    <source>
        <strain evidence="2 3">NG80-2</strain>
    </source>
</reference>
<organism evidence="2 3">
    <name type="scientific">Geobacillus thermodenitrificans (strain NG80-2)</name>
    <dbReference type="NCBI Taxonomy" id="420246"/>
    <lineage>
        <taxon>Bacteria</taxon>
        <taxon>Bacillati</taxon>
        <taxon>Bacillota</taxon>
        <taxon>Bacilli</taxon>
        <taxon>Bacillales</taxon>
        <taxon>Anoxybacillaceae</taxon>
        <taxon>Geobacillus</taxon>
    </lineage>
</organism>
<keyword evidence="1" id="KW-0812">Transmembrane</keyword>
<keyword evidence="1" id="KW-0472">Membrane</keyword>
<proteinExistence type="predicted"/>
<dbReference type="KEGG" id="gtn:GTNG_3089"/>
<evidence type="ECO:0000256" key="1">
    <source>
        <dbReference type="SAM" id="Phobius"/>
    </source>
</evidence>
<dbReference type="AlphaFoldDB" id="A4ISY0"/>
<accession>A4ISY0</accession>
<protein>
    <submittedName>
        <fullName evidence="2">Uncharacterized protein</fullName>
    </submittedName>
</protein>
<feature type="transmembrane region" description="Helical" evidence="1">
    <location>
        <begin position="108"/>
        <end position="128"/>
    </location>
</feature>
<evidence type="ECO:0000313" key="3">
    <source>
        <dbReference type="Proteomes" id="UP000001578"/>
    </source>
</evidence>
<dbReference type="EMBL" id="CP000557">
    <property type="protein sequence ID" value="ABO68434.1"/>
    <property type="molecule type" value="Genomic_DNA"/>
</dbReference>
<evidence type="ECO:0000313" key="2">
    <source>
        <dbReference type="EMBL" id="ABO68434.1"/>
    </source>
</evidence>
<dbReference type="Proteomes" id="UP000001578">
    <property type="component" value="Chromosome"/>
</dbReference>